<dbReference type="GO" id="GO:0098542">
    <property type="term" value="P:defense response to other organism"/>
    <property type="evidence" value="ECO:0007669"/>
    <property type="project" value="InterPro"/>
</dbReference>
<proteinExistence type="predicted"/>
<dbReference type="Pfam" id="PF16839">
    <property type="entry name" value="Antimicrobial25"/>
    <property type="match status" value="1"/>
</dbReference>
<dbReference type="Proteomes" id="UP000230233">
    <property type="component" value="Chromosome III"/>
</dbReference>
<name>A0A2G5UFX1_9PELO</name>
<organism evidence="1 2">
    <name type="scientific">Caenorhabditis nigoni</name>
    <dbReference type="NCBI Taxonomy" id="1611254"/>
    <lineage>
        <taxon>Eukaryota</taxon>
        <taxon>Metazoa</taxon>
        <taxon>Ecdysozoa</taxon>
        <taxon>Nematoda</taxon>
        <taxon>Chromadorea</taxon>
        <taxon>Rhabditida</taxon>
        <taxon>Rhabditina</taxon>
        <taxon>Rhabditomorpha</taxon>
        <taxon>Rhabditoidea</taxon>
        <taxon>Rhabditidae</taxon>
        <taxon>Peloderinae</taxon>
        <taxon>Caenorhabditis</taxon>
    </lineage>
</organism>
<keyword evidence="2" id="KW-1185">Reference proteome</keyword>
<dbReference type="EMBL" id="PDUG01000003">
    <property type="protein sequence ID" value="PIC38438.1"/>
    <property type="molecule type" value="Genomic_DNA"/>
</dbReference>
<dbReference type="AlphaFoldDB" id="A0A2G5UFX1"/>
<protein>
    <submittedName>
        <fullName evidence="1">Uncharacterized protein</fullName>
    </submittedName>
</protein>
<comment type="caution">
    <text evidence="1">The sequence shown here is derived from an EMBL/GenBank/DDBJ whole genome shotgun (WGS) entry which is preliminary data.</text>
</comment>
<reference evidence="2" key="1">
    <citation type="submission" date="2017-10" db="EMBL/GenBank/DDBJ databases">
        <title>Rapid genome shrinkage in a self-fertile nematode reveals novel sperm competition proteins.</title>
        <authorList>
            <person name="Yin D."/>
            <person name="Schwarz E.M."/>
            <person name="Thomas C.G."/>
            <person name="Felde R.L."/>
            <person name="Korf I.F."/>
            <person name="Cutter A.D."/>
            <person name="Schartner C.M."/>
            <person name="Ralston E.J."/>
            <person name="Meyer B.J."/>
            <person name="Haag E.S."/>
        </authorList>
    </citation>
    <scope>NUCLEOTIDE SEQUENCE [LARGE SCALE GENOMIC DNA]</scope>
    <source>
        <strain evidence="2">JU1422</strain>
    </source>
</reference>
<sequence length="106" mass="11851">MKKVKREPLYKITGNSDELSLLFQLFSIAQYCEKRGNRPICACSRCGKAGSIPLGSIIDDVASLSRDDSVNVNLPPSDLMKFLSYQEHPQIKINLPSIFLCDKMLS</sequence>
<accession>A0A2G5UFX1</accession>
<dbReference type="InterPro" id="IPR031770">
    <property type="entry name" value="Abf-1/2"/>
</dbReference>
<gene>
    <name evidence="1" type="primary">Cnig_chr_III.g10452</name>
    <name evidence="1" type="ORF">B9Z55_010452</name>
</gene>
<evidence type="ECO:0000313" key="2">
    <source>
        <dbReference type="Proteomes" id="UP000230233"/>
    </source>
</evidence>
<evidence type="ECO:0000313" key="1">
    <source>
        <dbReference type="EMBL" id="PIC38438.1"/>
    </source>
</evidence>